<proteinExistence type="predicted"/>
<keyword evidence="2" id="KW-1185">Reference proteome</keyword>
<reference evidence="1 2" key="1">
    <citation type="submission" date="2023-05" db="EMBL/GenBank/DDBJ databases">
        <title>YMD87, complete Genome.</title>
        <authorList>
            <person name="Zhang J."/>
            <person name="Xu X."/>
        </authorList>
    </citation>
    <scope>NUCLEOTIDE SEQUENCE [LARGE SCALE GENOMIC DNA]</scope>
    <source>
        <strain evidence="1 2">YMD87</strain>
    </source>
</reference>
<sequence length="199" mass="21481">MFAYLEDWKPPAEVPSVPEIPARTERTPAQVAASFVAASKISTREIKAVLRDSYPDLTERSGHLRDLIQQELSMHAMIACPNQGPARDEYIRKREFLRTLSAGILSLSEDIPALSEVEISDGDTKRLKTRLIEVARLVDDSVAYLDGDTGTYGGLYKIGLIAGVGGLLSLFGMPLATGSAIAGGVLGAQTVRVHLSRDT</sequence>
<organism evidence="1 2">
    <name type="scientific">Tropicibacter oceani</name>
    <dbReference type="NCBI Taxonomy" id="3058420"/>
    <lineage>
        <taxon>Bacteria</taxon>
        <taxon>Pseudomonadati</taxon>
        <taxon>Pseudomonadota</taxon>
        <taxon>Alphaproteobacteria</taxon>
        <taxon>Rhodobacterales</taxon>
        <taxon>Roseobacteraceae</taxon>
        <taxon>Tropicibacter</taxon>
    </lineage>
</organism>
<dbReference type="Proteomes" id="UP001241605">
    <property type="component" value="Chromosome"/>
</dbReference>
<dbReference type="EMBL" id="CP124616">
    <property type="protein sequence ID" value="WGW03997.1"/>
    <property type="molecule type" value="Genomic_DNA"/>
</dbReference>
<accession>A0ABY8QH72</accession>
<evidence type="ECO:0000313" key="2">
    <source>
        <dbReference type="Proteomes" id="UP001241605"/>
    </source>
</evidence>
<gene>
    <name evidence="1" type="ORF">QF118_00220</name>
</gene>
<dbReference type="RefSeq" id="WP_282300628.1">
    <property type="nucleotide sequence ID" value="NZ_CP124616.1"/>
</dbReference>
<name>A0ABY8QH72_9RHOB</name>
<protein>
    <submittedName>
        <fullName evidence="1">Uncharacterized protein</fullName>
    </submittedName>
</protein>
<evidence type="ECO:0000313" key="1">
    <source>
        <dbReference type="EMBL" id="WGW03997.1"/>
    </source>
</evidence>